<name>A0A645JJ61_9ZZZZ</name>
<evidence type="ECO:0000313" key="1">
    <source>
        <dbReference type="EMBL" id="MPN59673.1"/>
    </source>
</evidence>
<sequence length="83" mass="9629">MSGELRTQTSFMTPASVDSRVYAKIDVRVRDNRARISIEPLNSWQYDDSGLTIYNYSKENFYQDMDKLFLSFDNALKAGTIDF</sequence>
<accession>A0A645JJ61</accession>
<gene>
    <name evidence="1" type="ORF">SDC9_207395</name>
</gene>
<protein>
    <submittedName>
        <fullName evidence="1">Uncharacterized protein</fullName>
    </submittedName>
</protein>
<comment type="caution">
    <text evidence="1">The sequence shown here is derived from an EMBL/GenBank/DDBJ whole genome shotgun (WGS) entry which is preliminary data.</text>
</comment>
<dbReference type="EMBL" id="VSSQ01133947">
    <property type="protein sequence ID" value="MPN59673.1"/>
    <property type="molecule type" value="Genomic_DNA"/>
</dbReference>
<organism evidence="1">
    <name type="scientific">bioreactor metagenome</name>
    <dbReference type="NCBI Taxonomy" id="1076179"/>
    <lineage>
        <taxon>unclassified sequences</taxon>
        <taxon>metagenomes</taxon>
        <taxon>ecological metagenomes</taxon>
    </lineage>
</organism>
<proteinExistence type="predicted"/>
<reference evidence="1" key="1">
    <citation type="submission" date="2019-08" db="EMBL/GenBank/DDBJ databases">
        <authorList>
            <person name="Kucharzyk K."/>
            <person name="Murdoch R.W."/>
            <person name="Higgins S."/>
            <person name="Loffler F."/>
        </authorList>
    </citation>
    <scope>NUCLEOTIDE SEQUENCE</scope>
</reference>
<dbReference type="AlphaFoldDB" id="A0A645JJ61"/>